<keyword evidence="4" id="KW-1185">Reference proteome</keyword>
<evidence type="ECO:0000313" key="3">
    <source>
        <dbReference type="EMBL" id="PXX95707.1"/>
    </source>
</evidence>
<comment type="caution">
    <text evidence="3">The sequence shown here is derived from an EMBL/GenBank/DDBJ whole genome shotgun (WGS) entry which is preliminary data.</text>
</comment>
<proteinExistence type="predicted"/>
<dbReference type="InterPro" id="IPR049893">
    <property type="entry name" value="Bvu_2165-like_IHF-HU-DNA_bdg"/>
</dbReference>
<dbReference type="CDD" id="cd13833">
    <property type="entry name" value="HU_IHF_like"/>
    <property type="match status" value="1"/>
</dbReference>
<sequence>MNRIDLWLQNNVLTPRPNDFYARVKPMGNLKLQDIAREIIKGGSELNEATIVDILTRSNQVIIEKMAQGYSVNTGVFHGHLTVNGVFNGVTDRFNPEEHRLIASFTSGTELREELKKTNVEILGTLTNEPVVGKVIDSLSESEDSNITPNNVIIVRGNRLKIVGDDASVGIYLINQTDNTRHKCDQIISNEPKQLMVMVPSIEAGNYELEIVTQYSSNNSVVKEPRKTQFEHVLIVE</sequence>
<accession>A0A2V3ZRQ2</accession>
<dbReference type="InterPro" id="IPR027824">
    <property type="entry name" value="DUF4469"/>
</dbReference>
<dbReference type="OrthoDB" id="1117166at2"/>
<evidence type="ECO:0000259" key="2">
    <source>
        <dbReference type="Pfam" id="PF14848"/>
    </source>
</evidence>
<protein>
    <submittedName>
        <fullName evidence="3">Uncharacterized protein</fullName>
    </submittedName>
</protein>
<dbReference type="CDD" id="cd12843">
    <property type="entry name" value="Bvu_2165_C_like"/>
    <property type="match status" value="1"/>
</dbReference>
<evidence type="ECO:0000259" key="1">
    <source>
        <dbReference type="Pfam" id="PF14734"/>
    </source>
</evidence>
<organism evidence="3 4">
    <name type="scientific">Marinifilum breve</name>
    <dbReference type="NCBI Taxonomy" id="2184082"/>
    <lineage>
        <taxon>Bacteria</taxon>
        <taxon>Pseudomonadati</taxon>
        <taxon>Bacteroidota</taxon>
        <taxon>Bacteroidia</taxon>
        <taxon>Marinilabiliales</taxon>
        <taxon>Marinifilaceae</taxon>
    </lineage>
</organism>
<name>A0A2V3ZRQ2_9BACT</name>
<gene>
    <name evidence="3" type="ORF">DF185_21685</name>
</gene>
<feature type="domain" description="DUF4469" evidence="1">
    <location>
        <begin position="132"/>
        <end position="227"/>
    </location>
</feature>
<evidence type="ECO:0000313" key="4">
    <source>
        <dbReference type="Proteomes" id="UP000248079"/>
    </source>
</evidence>
<dbReference type="EMBL" id="QFLI01000014">
    <property type="protein sequence ID" value="PXX95707.1"/>
    <property type="molecule type" value="Genomic_DNA"/>
</dbReference>
<dbReference type="Gene3D" id="2.70.50.70">
    <property type="match status" value="1"/>
</dbReference>
<feature type="domain" description="Bvu-2165-like IHF-HU-like DNA-binding" evidence="2">
    <location>
        <begin position="5"/>
        <end position="124"/>
    </location>
</feature>
<dbReference type="Pfam" id="PF14848">
    <property type="entry name" value="HU-DNA_bdg"/>
    <property type="match status" value="1"/>
</dbReference>
<dbReference type="Pfam" id="PF14734">
    <property type="entry name" value="DUF4469"/>
    <property type="match status" value="1"/>
</dbReference>
<dbReference type="RefSeq" id="WP_110363622.1">
    <property type="nucleotide sequence ID" value="NZ_QFLI01000014.1"/>
</dbReference>
<dbReference type="Proteomes" id="UP000248079">
    <property type="component" value="Unassembled WGS sequence"/>
</dbReference>
<dbReference type="AlphaFoldDB" id="A0A2V3ZRQ2"/>
<reference evidence="3 4" key="1">
    <citation type="submission" date="2018-05" db="EMBL/GenBank/DDBJ databases">
        <title>Marinifilum breve JC075T sp. nov., a marine bacterium isolated from Yongle Blue Hole in the South China Sea.</title>
        <authorList>
            <person name="Fu T."/>
        </authorList>
    </citation>
    <scope>NUCLEOTIDE SEQUENCE [LARGE SCALE GENOMIC DNA]</scope>
    <source>
        <strain evidence="3 4">JC075</strain>
    </source>
</reference>